<sequence length="143" mass="15897">MIITILSLILFLIFSALGGFHFYWLFGGIWGLEKVIPSKNNKASTLTIPKFATLLVGLGLTLFGLIYLVKPGLINIQIPNWATNYGFWVIPSIFIIRAIGDFNYVGFFKKIKNTEFAKADSKIFSPLCLIIGIIGIVIQLIGK</sequence>
<keyword evidence="1" id="KW-0472">Membrane</keyword>
<name>A0A3B0UMS4_9ZZZZ</name>
<feature type="transmembrane region" description="Helical" evidence="1">
    <location>
        <begin position="6"/>
        <end position="30"/>
    </location>
</feature>
<keyword evidence="1" id="KW-1133">Transmembrane helix</keyword>
<evidence type="ECO:0008006" key="3">
    <source>
        <dbReference type="Google" id="ProtNLM"/>
    </source>
</evidence>
<feature type="transmembrane region" description="Helical" evidence="1">
    <location>
        <begin position="51"/>
        <end position="69"/>
    </location>
</feature>
<dbReference type="AlphaFoldDB" id="A0A3B0UMS4"/>
<dbReference type="InterPro" id="IPR025058">
    <property type="entry name" value="DUF3995"/>
</dbReference>
<gene>
    <name evidence="2" type="ORF">MNBD_BACTEROID06-1065</name>
</gene>
<evidence type="ECO:0000256" key="1">
    <source>
        <dbReference type="SAM" id="Phobius"/>
    </source>
</evidence>
<feature type="transmembrane region" description="Helical" evidence="1">
    <location>
        <begin position="123"/>
        <end position="142"/>
    </location>
</feature>
<dbReference type="Pfam" id="PF13160">
    <property type="entry name" value="DUF3995"/>
    <property type="match status" value="1"/>
</dbReference>
<dbReference type="EMBL" id="UOES01000289">
    <property type="protein sequence ID" value="VAW27702.1"/>
    <property type="molecule type" value="Genomic_DNA"/>
</dbReference>
<protein>
    <recommendedName>
        <fullName evidence="3">DUF3995 domain-containing protein</fullName>
    </recommendedName>
</protein>
<reference evidence="2" key="1">
    <citation type="submission" date="2018-06" db="EMBL/GenBank/DDBJ databases">
        <authorList>
            <person name="Zhirakovskaya E."/>
        </authorList>
    </citation>
    <scope>NUCLEOTIDE SEQUENCE</scope>
</reference>
<proteinExistence type="predicted"/>
<evidence type="ECO:0000313" key="2">
    <source>
        <dbReference type="EMBL" id="VAW27702.1"/>
    </source>
</evidence>
<feature type="transmembrane region" description="Helical" evidence="1">
    <location>
        <begin position="81"/>
        <end position="102"/>
    </location>
</feature>
<keyword evidence="1" id="KW-0812">Transmembrane</keyword>
<organism evidence="2">
    <name type="scientific">hydrothermal vent metagenome</name>
    <dbReference type="NCBI Taxonomy" id="652676"/>
    <lineage>
        <taxon>unclassified sequences</taxon>
        <taxon>metagenomes</taxon>
        <taxon>ecological metagenomes</taxon>
    </lineage>
</organism>
<accession>A0A3B0UMS4</accession>